<dbReference type="AlphaFoldDB" id="A0A8E2FAZ5"/>
<proteinExistence type="predicted"/>
<reference evidence="2 3" key="1">
    <citation type="journal article" date="2016" name="Nat. Commun.">
        <title>Ectomycorrhizal ecology is imprinted in the genome of the dominant symbiotic fungus Cenococcum geophilum.</title>
        <authorList>
            <consortium name="DOE Joint Genome Institute"/>
            <person name="Peter M."/>
            <person name="Kohler A."/>
            <person name="Ohm R.A."/>
            <person name="Kuo A."/>
            <person name="Krutzmann J."/>
            <person name="Morin E."/>
            <person name="Arend M."/>
            <person name="Barry K.W."/>
            <person name="Binder M."/>
            <person name="Choi C."/>
            <person name="Clum A."/>
            <person name="Copeland A."/>
            <person name="Grisel N."/>
            <person name="Haridas S."/>
            <person name="Kipfer T."/>
            <person name="LaButti K."/>
            <person name="Lindquist E."/>
            <person name="Lipzen A."/>
            <person name="Maire R."/>
            <person name="Meier B."/>
            <person name="Mihaltcheva S."/>
            <person name="Molinier V."/>
            <person name="Murat C."/>
            <person name="Poggeler S."/>
            <person name="Quandt C.A."/>
            <person name="Sperisen C."/>
            <person name="Tritt A."/>
            <person name="Tisserant E."/>
            <person name="Crous P.W."/>
            <person name="Henrissat B."/>
            <person name="Nehls U."/>
            <person name="Egli S."/>
            <person name="Spatafora J.W."/>
            <person name="Grigoriev I.V."/>
            <person name="Martin F.M."/>
        </authorList>
    </citation>
    <scope>NUCLEOTIDE SEQUENCE [LARGE SCALE GENOMIC DNA]</scope>
    <source>
        <strain evidence="2 3">CBS 207.34</strain>
    </source>
</reference>
<evidence type="ECO:0000313" key="2">
    <source>
        <dbReference type="EMBL" id="OCL13872.1"/>
    </source>
</evidence>
<dbReference type="EMBL" id="KV748659">
    <property type="protein sequence ID" value="OCL13872.1"/>
    <property type="molecule type" value="Genomic_DNA"/>
</dbReference>
<dbReference type="InterPro" id="IPR036249">
    <property type="entry name" value="Thioredoxin-like_sf"/>
</dbReference>
<accession>A0A8E2FAZ5</accession>
<dbReference type="Gene3D" id="3.40.30.10">
    <property type="entry name" value="Glutaredoxin"/>
    <property type="match status" value="1"/>
</dbReference>
<sequence>MSTPPSASKPLPTSFNPYKMTSKLKNLYYRLTPTSSTTALPTTGFTKAPAASSLFPQTDPTADGEECLHDCASCTIKYPNKWSIDEDEELYGHVKGWSTHLIVATGKTDWDEKGSIMEAVDHSKVKPTNGRLMLSASDMPLPEHNTESTAVLLLPAFTILENVTPANVPDLITNYVNSGPTNTSPLSSTALPPPAASTSEPQSEPAPTSVPASVPAIKARPCPHKYLILLCSQKTRDARCGQSAPLLRREFERHLRPLGLYRDLHDERPGGVGIYFISHVGGHKFAANVMIYRKEIAAAASADKPVPNGTGEAAGADGEGERGGKASEDIQGQAAQCIWLARVKPEDCENIIRYTVLQGKVVKPERQLRGGFDRGKQLVSW</sequence>
<gene>
    <name evidence="2" type="ORF">AOQ84DRAFT_309841</name>
</gene>
<dbReference type="InterPro" id="IPR009737">
    <property type="entry name" value="Aim32/Apd1-like"/>
</dbReference>
<dbReference type="Pfam" id="PF06999">
    <property type="entry name" value="Suc_Fer-like"/>
    <property type="match status" value="1"/>
</dbReference>
<dbReference type="CDD" id="cd03062">
    <property type="entry name" value="TRX_Fd_Sucrase"/>
    <property type="match status" value="1"/>
</dbReference>
<feature type="compositionally biased region" description="Low complexity" evidence="1">
    <location>
        <begin position="181"/>
        <end position="190"/>
    </location>
</feature>
<organism evidence="2 3">
    <name type="scientific">Glonium stellatum</name>
    <dbReference type="NCBI Taxonomy" id="574774"/>
    <lineage>
        <taxon>Eukaryota</taxon>
        <taxon>Fungi</taxon>
        <taxon>Dikarya</taxon>
        <taxon>Ascomycota</taxon>
        <taxon>Pezizomycotina</taxon>
        <taxon>Dothideomycetes</taxon>
        <taxon>Pleosporomycetidae</taxon>
        <taxon>Gloniales</taxon>
        <taxon>Gloniaceae</taxon>
        <taxon>Glonium</taxon>
    </lineage>
</organism>
<keyword evidence="3" id="KW-1185">Reference proteome</keyword>
<feature type="compositionally biased region" description="Low complexity" evidence="1">
    <location>
        <begin position="205"/>
        <end position="214"/>
    </location>
</feature>
<protein>
    <recommendedName>
        <fullName evidence="4">Sucrase</fullName>
    </recommendedName>
</protein>
<evidence type="ECO:0000313" key="3">
    <source>
        <dbReference type="Proteomes" id="UP000250140"/>
    </source>
</evidence>
<evidence type="ECO:0000256" key="1">
    <source>
        <dbReference type="SAM" id="MobiDB-lite"/>
    </source>
</evidence>
<dbReference type="PANTHER" id="PTHR31902:SF14">
    <property type="entry name" value="ACTIN PATCHES DISTAL PROTEIN 1"/>
    <property type="match status" value="1"/>
</dbReference>
<name>A0A8E2FAZ5_9PEZI</name>
<dbReference type="PANTHER" id="PTHR31902">
    <property type="entry name" value="ACTIN PATCHES DISTAL PROTEIN 1"/>
    <property type="match status" value="1"/>
</dbReference>
<dbReference type="Proteomes" id="UP000250140">
    <property type="component" value="Unassembled WGS sequence"/>
</dbReference>
<feature type="region of interest" description="Disordered" evidence="1">
    <location>
        <begin position="181"/>
        <end position="214"/>
    </location>
</feature>
<dbReference type="SUPFAM" id="SSF52833">
    <property type="entry name" value="Thioredoxin-like"/>
    <property type="match status" value="1"/>
</dbReference>
<feature type="region of interest" description="Disordered" evidence="1">
    <location>
        <begin position="303"/>
        <end position="327"/>
    </location>
</feature>
<evidence type="ECO:0008006" key="4">
    <source>
        <dbReference type="Google" id="ProtNLM"/>
    </source>
</evidence>
<dbReference type="OrthoDB" id="10253744at2759"/>